<organism evidence="2 3">
    <name type="scientific">Brassica cretica</name>
    <name type="common">Mustard</name>
    <dbReference type="NCBI Taxonomy" id="69181"/>
    <lineage>
        <taxon>Eukaryota</taxon>
        <taxon>Viridiplantae</taxon>
        <taxon>Streptophyta</taxon>
        <taxon>Embryophyta</taxon>
        <taxon>Tracheophyta</taxon>
        <taxon>Spermatophyta</taxon>
        <taxon>Magnoliopsida</taxon>
        <taxon>eudicotyledons</taxon>
        <taxon>Gunneridae</taxon>
        <taxon>Pentapetalae</taxon>
        <taxon>rosids</taxon>
        <taxon>malvids</taxon>
        <taxon>Brassicales</taxon>
        <taxon>Brassicaceae</taxon>
        <taxon>Brassiceae</taxon>
        <taxon>Brassica</taxon>
    </lineage>
</organism>
<keyword evidence="3" id="KW-1185">Reference proteome</keyword>
<dbReference type="EMBL" id="QGKV02000832">
    <property type="protein sequence ID" value="KAF3549162.1"/>
    <property type="molecule type" value="Genomic_DNA"/>
</dbReference>
<dbReference type="InterPro" id="IPR000555">
    <property type="entry name" value="JAMM/MPN+_dom"/>
</dbReference>
<dbReference type="PANTHER" id="PTHR10540">
    <property type="entry name" value="EUKARYOTIC TRANSLATION INITIATION FACTOR 3 SUBUNIT F-RELATED"/>
    <property type="match status" value="1"/>
</dbReference>
<sequence>MTTQSASTIEKVVVHPLVLRNIVDNHNRIAKDSGKRVVGILLGSISRGIVGVTNSYAGSPLSPYRRWLYLSLEEDDTDPSIWSFDSDHHEYMLRMFKGLNDMEYVVGWYSTCPKLRENDLAVHASVFRSCSYVLNPVVLVTIDVQPQQLGIPTKAYYAVKEAFVPVSTEIAPPEVEEIGGSVLVTEMTPGGDNGLVDFIEDYYLFVQSMVRISVSGYDTWLDALDLASPFGEAL</sequence>
<dbReference type="Pfam" id="PF01398">
    <property type="entry name" value="JAB"/>
    <property type="match status" value="1"/>
</dbReference>
<dbReference type="PANTHER" id="PTHR10540:SF22">
    <property type="entry name" value="JAB1_MPN_MOV34 METALLOENZYME DOMAIN-CONTAINING PROTEIN"/>
    <property type="match status" value="1"/>
</dbReference>
<evidence type="ECO:0000259" key="1">
    <source>
        <dbReference type="PROSITE" id="PS50249"/>
    </source>
</evidence>
<dbReference type="SMART" id="SM00232">
    <property type="entry name" value="JAB_MPN"/>
    <property type="match status" value="1"/>
</dbReference>
<reference evidence="2 3" key="1">
    <citation type="journal article" date="2020" name="BMC Genomics">
        <title>Intraspecific diversification of the crop wild relative Brassica cretica Lam. using demographic model selection.</title>
        <authorList>
            <person name="Kioukis A."/>
            <person name="Michalopoulou V.A."/>
            <person name="Briers L."/>
            <person name="Pirintsos S."/>
            <person name="Studholme D.J."/>
            <person name="Pavlidis P."/>
            <person name="Sarris P.F."/>
        </authorList>
    </citation>
    <scope>NUCLEOTIDE SEQUENCE [LARGE SCALE GENOMIC DNA]</scope>
    <source>
        <strain evidence="3">cv. PFS-1207/04</strain>
    </source>
</reference>
<dbReference type="PROSITE" id="PS50249">
    <property type="entry name" value="MPN"/>
    <property type="match status" value="1"/>
</dbReference>
<protein>
    <recommendedName>
        <fullName evidence="1">MPN domain-containing protein</fullName>
    </recommendedName>
</protein>
<feature type="domain" description="MPN" evidence="1">
    <location>
        <begin position="12"/>
        <end position="162"/>
    </location>
</feature>
<accession>A0ABQ7CCE4</accession>
<proteinExistence type="predicted"/>
<evidence type="ECO:0000313" key="3">
    <source>
        <dbReference type="Proteomes" id="UP000266723"/>
    </source>
</evidence>
<dbReference type="Proteomes" id="UP000266723">
    <property type="component" value="Unassembled WGS sequence"/>
</dbReference>
<gene>
    <name evidence="2" type="ORF">DY000_02000293</name>
</gene>
<evidence type="ECO:0000313" key="2">
    <source>
        <dbReference type="EMBL" id="KAF3549162.1"/>
    </source>
</evidence>
<comment type="caution">
    <text evidence="2">The sequence shown here is derived from an EMBL/GenBank/DDBJ whole genome shotgun (WGS) entry which is preliminary data.</text>
</comment>
<dbReference type="InterPro" id="IPR037518">
    <property type="entry name" value="MPN"/>
</dbReference>
<dbReference type="Gene3D" id="3.40.140.10">
    <property type="entry name" value="Cytidine Deaminase, domain 2"/>
    <property type="match status" value="1"/>
</dbReference>
<name>A0ABQ7CCE4_BRACR</name>